<evidence type="ECO:0000256" key="2">
    <source>
        <dbReference type="ARBA" id="ARBA00022448"/>
    </source>
</evidence>
<evidence type="ECO:0000256" key="3">
    <source>
        <dbReference type="ARBA" id="ARBA00022483"/>
    </source>
</evidence>
<dbReference type="OrthoDB" id="1922221at2759"/>
<dbReference type="SUPFAM" id="SSF74788">
    <property type="entry name" value="Cullin repeat-like"/>
    <property type="match status" value="1"/>
</dbReference>
<keyword evidence="8" id="KW-1185">Reference proteome</keyword>
<evidence type="ECO:0000313" key="7">
    <source>
        <dbReference type="EMBL" id="CAD7273487.1"/>
    </source>
</evidence>
<keyword evidence="2" id="KW-0813">Transport</keyword>
<reference evidence="7" key="1">
    <citation type="submission" date="2020-11" db="EMBL/GenBank/DDBJ databases">
        <authorList>
            <person name="Tran Van P."/>
        </authorList>
    </citation>
    <scope>NUCLEOTIDE SEQUENCE</scope>
</reference>
<gene>
    <name evidence="7" type="ORF">NMOB1V02_LOCUS1371</name>
</gene>
<feature type="region of interest" description="Disordered" evidence="5">
    <location>
        <begin position="1"/>
        <end position="26"/>
    </location>
</feature>
<dbReference type="InterPro" id="IPR046364">
    <property type="entry name" value="Exo70_C"/>
</dbReference>
<evidence type="ECO:0000259" key="6">
    <source>
        <dbReference type="Pfam" id="PF03081"/>
    </source>
</evidence>
<comment type="similarity">
    <text evidence="1">Belongs to the EXO70 family.</text>
</comment>
<evidence type="ECO:0000313" key="8">
    <source>
        <dbReference type="Proteomes" id="UP000678499"/>
    </source>
</evidence>
<evidence type="ECO:0000256" key="4">
    <source>
        <dbReference type="ARBA" id="ARBA00026169"/>
    </source>
</evidence>
<dbReference type="InterPro" id="IPR016159">
    <property type="entry name" value="Cullin_repeat-like_dom_sf"/>
</dbReference>
<dbReference type="GO" id="GO:0000145">
    <property type="term" value="C:exocyst"/>
    <property type="evidence" value="ECO:0007669"/>
    <property type="project" value="InterPro"/>
</dbReference>
<dbReference type="InterPro" id="IPR004140">
    <property type="entry name" value="Exo70"/>
</dbReference>
<evidence type="ECO:0000256" key="1">
    <source>
        <dbReference type="ARBA" id="ARBA00006756"/>
    </source>
</evidence>
<keyword evidence="3" id="KW-0268">Exocytosis</keyword>
<dbReference type="Proteomes" id="UP000678499">
    <property type="component" value="Unassembled WGS sequence"/>
</dbReference>
<feature type="domain" description="Exocyst complex subunit Exo70 C-terminal" evidence="6">
    <location>
        <begin position="856"/>
        <end position="1217"/>
    </location>
</feature>
<name>A0A7R9GA52_9CRUS</name>
<dbReference type="PANTHER" id="PTHR12542">
    <property type="entry name" value="EXOCYST COMPLEX PROTEIN EXO70"/>
    <property type="match status" value="1"/>
</dbReference>
<dbReference type="EMBL" id="OA882172">
    <property type="protein sequence ID" value="CAD7273487.1"/>
    <property type="molecule type" value="Genomic_DNA"/>
</dbReference>
<organism evidence="7">
    <name type="scientific">Notodromas monacha</name>
    <dbReference type="NCBI Taxonomy" id="399045"/>
    <lineage>
        <taxon>Eukaryota</taxon>
        <taxon>Metazoa</taxon>
        <taxon>Ecdysozoa</taxon>
        <taxon>Arthropoda</taxon>
        <taxon>Crustacea</taxon>
        <taxon>Oligostraca</taxon>
        <taxon>Ostracoda</taxon>
        <taxon>Podocopa</taxon>
        <taxon>Podocopida</taxon>
        <taxon>Cypridocopina</taxon>
        <taxon>Cypridoidea</taxon>
        <taxon>Cyprididae</taxon>
        <taxon>Notodromas</taxon>
    </lineage>
</organism>
<dbReference type="EMBL" id="CAJPEX010000135">
    <property type="protein sequence ID" value="CAG0913639.1"/>
    <property type="molecule type" value="Genomic_DNA"/>
</dbReference>
<feature type="region of interest" description="Disordered" evidence="5">
    <location>
        <begin position="174"/>
        <end position="214"/>
    </location>
</feature>
<protein>
    <recommendedName>
        <fullName evidence="4">Exocyst complex component 7</fullName>
    </recommendedName>
</protein>
<dbReference type="Gene3D" id="1.20.1280.170">
    <property type="entry name" value="Exocyst complex component Exo70"/>
    <property type="match status" value="2"/>
</dbReference>
<evidence type="ECO:0000256" key="5">
    <source>
        <dbReference type="SAM" id="MobiDB-lite"/>
    </source>
</evidence>
<sequence>MSDERVHGQQSSTSTQVNQDKLQISTGSSSTSAEALFGETWVRRCFGPQNSFFNGNVYYTSEHQVPLGTLEALTSSSYVSMFGTEFRASAGMDGNPSNYQSNYFHDPIFRHLYTRVVTNTSASSTASQGLFLSLQQQYPNLYPQTCVNWNSYGNENWPMQITYSNYTKHCSSGGIQASSEQHADQPSEQANHVRRSSTSSNRWRHHSRASARSQAPVLHHAAYPPFSKNPIIREPTSSNTDEMFGIGAGWPYVTARGTIALRLNCNVIVEITCDESIRLINYQDKVLLTVNATGQNSALVHPYGRVHQNDGRVEIVIYEPDGNHKFAKMWYKGVSFTADQCSLVYLVDEGGTRTTADRFSPQLHAPAFATSQVFLGGACYGCETAFSQCYVILQESYDYCRLKSGTEVWVINNVRVTMTEDQVVTKILYFCCWWGFVLKIIDYLCDTTASFEDGWVRFEWSGQGSILRFGYSIVIQERGEDETNAVEFSMTPILPWKTEVFLTYGFLFIRRHSRNGFIRTRELDMKMPVLNGFSKARTSELEDILEKFEKAGEGGIQHLTSVSSRIDRLKDDLNPMLETIEPLKVKLENVKKARAVLDDVSKYFRVTAQVDEKIRNGTGGSGSGSIPGLNLYLNALDQLWDAWHYFHLRNPEHPEFDRVKSLFEIGVGHLNTALEDILVQHRKPIIPPQVIWDALIGEQDRDVVQAMLKYEAPVLDTVVKLCSWLAAHNQFGFTQIYAKTRTGNVMKGILQVSEFIKADILSEKIGGAVLHPRPNANRFEKKGSGRSRWVDHLSRSVTHWAALVGNNGSAGKSGSAAQSMTGSGSDVAAMLDGDESDDVAWDDSSMDWAGPGVHGFLAAVGAFVVLAMAEINLAKQLVPPELLTKAVEPILSDGLDVIVREGHGLVAQLQPSLSNSIFVVFLLFSRLLKLKKSVDQVIQNCAPLLADTYSNLLSTFRDMEGQSLEELIDGIKSDPDKHVPSDGTVHQLNSKVMCFLEDLSGSVDAVGQVLKDKQIYCNAVQKIPPDVDRSRALLAVYLTRVVSALKSALVMKSESYGDNVLKAVFRLNNFKYMLSTMRRYNLVDIIQIYQPECEQILEDNVEEQKRIYLHSWSRVSSYLINCEVAPNNLLSAKPKEKDRQILKDRFMGFNKDFEDLVRVQSAYAVPDASLKHMLRQENVEYVVPKYNAFYTKFSELPFTKNRSKYVKYTPNEVAAMIGRLFEGISG</sequence>
<dbReference type="PANTHER" id="PTHR12542:SF41">
    <property type="entry name" value="EXOCYST COMPLEX COMPONENT 7"/>
    <property type="match status" value="1"/>
</dbReference>
<dbReference type="AlphaFoldDB" id="A0A7R9GA52"/>
<feature type="compositionally biased region" description="Polar residues" evidence="5">
    <location>
        <begin position="174"/>
        <end position="190"/>
    </location>
</feature>
<proteinExistence type="inferred from homology"/>
<accession>A0A7R9GA52</accession>
<dbReference type="GO" id="GO:0006887">
    <property type="term" value="P:exocytosis"/>
    <property type="evidence" value="ECO:0007669"/>
    <property type="project" value="UniProtKB-KW"/>
</dbReference>
<dbReference type="Pfam" id="PF03081">
    <property type="entry name" value="Exo70_C"/>
    <property type="match status" value="1"/>
</dbReference>
<dbReference type="GO" id="GO:0005546">
    <property type="term" value="F:phosphatidylinositol-4,5-bisphosphate binding"/>
    <property type="evidence" value="ECO:0007669"/>
    <property type="project" value="InterPro"/>
</dbReference>
<feature type="compositionally biased region" description="Polar residues" evidence="5">
    <location>
        <begin position="8"/>
        <end position="26"/>
    </location>
</feature>